<dbReference type="GO" id="GO:0003697">
    <property type="term" value="F:single-stranded DNA binding"/>
    <property type="evidence" value="ECO:0007669"/>
    <property type="project" value="InterPro"/>
</dbReference>
<evidence type="ECO:0000313" key="2">
    <source>
        <dbReference type="Proteomes" id="UP000054845"/>
    </source>
</evidence>
<accession>A0A0P1BF78</accession>
<protein>
    <submittedName>
        <fullName evidence="1">Uncharacterized protein</fullName>
    </submittedName>
</protein>
<dbReference type="Proteomes" id="UP000054845">
    <property type="component" value="Unassembled WGS sequence"/>
</dbReference>
<organism evidence="1 2">
    <name type="scientific">Ceraceosorus bombacis</name>
    <dbReference type="NCBI Taxonomy" id="401625"/>
    <lineage>
        <taxon>Eukaryota</taxon>
        <taxon>Fungi</taxon>
        <taxon>Dikarya</taxon>
        <taxon>Basidiomycota</taxon>
        <taxon>Ustilaginomycotina</taxon>
        <taxon>Exobasidiomycetes</taxon>
        <taxon>Ceraceosorales</taxon>
        <taxon>Ceraceosoraceae</taxon>
        <taxon>Ceraceosorus</taxon>
    </lineage>
</organism>
<name>A0A0P1BF78_9BASI</name>
<dbReference type="Pfam" id="PF15490">
    <property type="entry name" value="Ten1_2"/>
    <property type="match status" value="1"/>
</dbReference>
<sequence>MTDPKPAVLMPLDDLLLPDDVGQKLRIVGFLIAFDTAVSIGVVTYGETSLLVNFSLCLVEADRPRLKSLLMLIGELEPADAHPQGSVELYSATPEAIPPIPAPSRSAVLNAIVMKKVDDMDMRAWEQSARLQSKHLMDRHNARMVSKG</sequence>
<dbReference type="AlphaFoldDB" id="A0A0P1BF78"/>
<dbReference type="InterPro" id="IPR012340">
    <property type="entry name" value="NA-bd_OB-fold"/>
</dbReference>
<dbReference type="InterPro" id="IPR029146">
    <property type="entry name" value="Ten1_animal_plant"/>
</dbReference>
<proteinExistence type="predicted"/>
<evidence type="ECO:0000313" key="1">
    <source>
        <dbReference type="EMBL" id="CEH14572.1"/>
    </source>
</evidence>
<keyword evidence="2" id="KW-1185">Reference proteome</keyword>
<dbReference type="EMBL" id="CCYA01000243">
    <property type="protein sequence ID" value="CEH14572.1"/>
    <property type="molecule type" value="Genomic_DNA"/>
</dbReference>
<reference evidence="2" key="1">
    <citation type="submission" date="2014-09" db="EMBL/GenBank/DDBJ databases">
        <authorList>
            <person name="Sharma Rahul"/>
            <person name="Thines Marco"/>
        </authorList>
    </citation>
    <scope>NUCLEOTIDE SEQUENCE [LARGE SCALE GENOMIC DNA]</scope>
</reference>
<dbReference type="Gene3D" id="2.40.50.140">
    <property type="entry name" value="Nucleic acid-binding proteins"/>
    <property type="match status" value="1"/>
</dbReference>
<dbReference type="GO" id="GO:1990879">
    <property type="term" value="C:CST complex"/>
    <property type="evidence" value="ECO:0007669"/>
    <property type="project" value="InterPro"/>
</dbReference>
<dbReference type="OrthoDB" id="3258172at2759"/>